<evidence type="ECO:0000313" key="2">
    <source>
        <dbReference type="EMBL" id="CAB5222085.1"/>
    </source>
</evidence>
<keyword evidence="2" id="KW-0436">Ligase</keyword>
<dbReference type="GO" id="GO:0016874">
    <property type="term" value="F:ligase activity"/>
    <property type="evidence" value="ECO:0007669"/>
    <property type="project" value="UniProtKB-KW"/>
</dbReference>
<dbReference type="Pfam" id="PF12224">
    <property type="entry name" value="Amidoligase_2"/>
    <property type="match status" value="1"/>
</dbReference>
<dbReference type="InterPro" id="IPR022025">
    <property type="entry name" value="Amidoligase_2"/>
</dbReference>
<proteinExistence type="predicted"/>
<reference evidence="2" key="1">
    <citation type="submission" date="2020-05" db="EMBL/GenBank/DDBJ databases">
        <authorList>
            <person name="Chiriac C."/>
            <person name="Salcher M."/>
            <person name="Ghai R."/>
            <person name="Kavagutti S V."/>
        </authorList>
    </citation>
    <scope>NUCLEOTIDE SEQUENCE</scope>
</reference>
<sequence>MRNIRSEFGLRHMEMLDDVSCFLAGIECEIESVEPDQSFDNFTSTHDGSLRNDGMEFISRPLDRGSLMNSFRNLHAEIKLYEPEQAFSPRTSTHVHINCRNLTLEQTRQLVLFYALYEDFFFAMVNKDRRANIHCVPLTETFLPQIYKYDMIRYIKNWHKYTALNVLPLGKLGSIEFRHLQGTKDDQLLSEWLLTLDNLWQLCQREEITAETLADEAKLKQWWKSLFGHSPRIMALEPAFHNITQNSLVDVKFAFV</sequence>
<evidence type="ECO:0000313" key="1">
    <source>
        <dbReference type="EMBL" id="CAB4131186.1"/>
    </source>
</evidence>
<dbReference type="EMBL" id="LR796239">
    <property type="protein sequence ID" value="CAB4131186.1"/>
    <property type="molecule type" value="Genomic_DNA"/>
</dbReference>
<dbReference type="EMBL" id="LR798296">
    <property type="protein sequence ID" value="CAB5222085.1"/>
    <property type="molecule type" value="Genomic_DNA"/>
</dbReference>
<organism evidence="2">
    <name type="scientific">uncultured Caudovirales phage</name>
    <dbReference type="NCBI Taxonomy" id="2100421"/>
    <lineage>
        <taxon>Viruses</taxon>
        <taxon>Duplodnaviria</taxon>
        <taxon>Heunggongvirae</taxon>
        <taxon>Uroviricota</taxon>
        <taxon>Caudoviricetes</taxon>
        <taxon>Peduoviridae</taxon>
        <taxon>Maltschvirus</taxon>
        <taxon>Maltschvirus maltsch</taxon>
    </lineage>
</organism>
<name>A0A6J7WYV2_9CAUD</name>
<protein>
    <submittedName>
        <fullName evidence="2">Amidoligase enzyme</fullName>
    </submittedName>
</protein>
<accession>A0A6J7WYV2</accession>
<gene>
    <name evidence="1" type="ORF">UFOVP128_65</name>
    <name evidence="2" type="ORF">UFOVP243_54</name>
</gene>